<dbReference type="AlphaFoldDB" id="A0A0N9I659"/>
<name>A0A0N9I659_9PSEU</name>
<keyword evidence="2" id="KW-1185">Reference proteome</keyword>
<protein>
    <submittedName>
        <fullName evidence="1">Uncharacterized protein</fullName>
    </submittedName>
</protein>
<evidence type="ECO:0000313" key="2">
    <source>
        <dbReference type="Proteomes" id="UP000063699"/>
    </source>
</evidence>
<gene>
    <name evidence="1" type="ORF">AOZ06_35200</name>
</gene>
<dbReference type="RefSeq" id="WP_054293321.1">
    <property type="nucleotide sequence ID" value="NZ_CP012752.1"/>
</dbReference>
<dbReference type="EMBL" id="CP012752">
    <property type="protein sequence ID" value="ALG11420.1"/>
    <property type="molecule type" value="Genomic_DNA"/>
</dbReference>
<evidence type="ECO:0000313" key="1">
    <source>
        <dbReference type="EMBL" id="ALG11420.1"/>
    </source>
</evidence>
<organism evidence="1 2">
    <name type="scientific">Kibdelosporangium phytohabitans</name>
    <dbReference type="NCBI Taxonomy" id="860235"/>
    <lineage>
        <taxon>Bacteria</taxon>
        <taxon>Bacillati</taxon>
        <taxon>Actinomycetota</taxon>
        <taxon>Actinomycetes</taxon>
        <taxon>Pseudonocardiales</taxon>
        <taxon>Pseudonocardiaceae</taxon>
        <taxon>Kibdelosporangium</taxon>
    </lineage>
</organism>
<sequence length="65" mass="7446">MEIVGSHPATELFAPERHLVRACTFRVGTDYDLTHEDSADDEVLDFWLARELGVEPIRKFDLMPS</sequence>
<dbReference type="STRING" id="860235.AOZ06_35200"/>
<proteinExistence type="predicted"/>
<reference evidence="1 2" key="1">
    <citation type="submission" date="2015-07" db="EMBL/GenBank/DDBJ databases">
        <title>Genome sequencing of Kibdelosporangium phytohabitans.</title>
        <authorList>
            <person name="Qin S."/>
            <person name="Xing K."/>
        </authorList>
    </citation>
    <scope>NUCLEOTIDE SEQUENCE [LARGE SCALE GENOMIC DNA]</scope>
    <source>
        <strain evidence="1 2">KLBMP1111</strain>
    </source>
</reference>
<dbReference type="KEGG" id="kphy:AOZ06_35200"/>
<dbReference type="Proteomes" id="UP000063699">
    <property type="component" value="Chromosome"/>
</dbReference>
<accession>A0A0N9I659</accession>